<dbReference type="CDD" id="cd03278">
    <property type="entry name" value="ABC_SMC_barmotin"/>
    <property type="match status" value="2"/>
</dbReference>
<dbReference type="InterPro" id="IPR024704">
    <property type="entry name" value="SMC"/>
</dbReference>
<sequence>MFVYLKRIEIAGFKSFADRTVIEFNEGLTAIVGPNGSGKSNITEAIRWVLGEQSAKSLRGGKMPDVIFAGSSSRSPLNIAEVTLVLDNEDHFLPIEYTEVSVTRRLTRDGESDFFINKQRCRLKDVISLFMDSGLGRDSFSIISQGKVEEIFNSKPEERRAIFEEAAGVLKYKNRKKQAEKHLGETDDNLSRVQDIIYELEIQLAPLKQQSDNAKTYLALKEQLSEQDVSMTTHLIEETKNKWNDNKKQLEEKNQLINQKETEKNELEEKLERLKSEQATLEQMLDSHQQRLLDYSTQYEQLETQKRVLEEKQKFSVQTKEAQQKTLRNLDTEKEALKQEIHSLEEEENSLIEEKKSLTKLISRIREELVQYSKSAKEQLDDMRSDYLEYMQQQSHVNNELKHLEKQFNQETNKNSREMNQYEELVETITNKQKELDELTKVYDVKKENVVTYLEDYQQKRQLKEQRSQELKKLNTQLMDALRILQQAQAKQKSLKELQDNYSGFYQGVRAVLKEKQQFPGIVGAVAELIDIPSSYQQALETALGASVQYVVTKDDQSAREAISYLKKQRLGRATFLPLTTVKARYIRQDVLDKVQNMSGFVGVASELVRYDEEVSAIVKNLLGLTIVADSLEAATHIAKQINFQYRVVSLDGDVMNPGGSMTGGMSKKGQSMHWFSQSKELQDIEKQLSQMTTLYKQKETDVTELQKEVSLIDDSLENLRKLGEEARLTEQKLQSQVSLLTQDVTQLEKEKKILEYEQSELNQFLTEYQQEKEHYEAQQKELVQKIAELDKRMADVDQLEATNSEKKETLTKELAQKEADLAVTKEKLNQLAEKQLERNTRLQEADQKMSEMLQESQSHEEDSSHYKEDEENIAKQMSEASRKREEVLTQISKAKKQREHYAKTIKEHDVIVDKSYAVIRELVNQKTELEIMQGTCDNQLDSLLTYLQEEYSLTFEAAKERSFDIQDASQVSQVIRDLKVKISELGPVNISAIAQHDEILERYDFLTSQRDDLNQAKDELQETMDEMDMLVMKQFHEVFCDIREEFRQVFPKMFGGGHADLILSDETDLLHTGIDIVAQPPGKKLQQLSLLSGGERALTAIALLFSIIQARPIPFCILDEVEAALDEANVARFGNYLRHFGDATQFIVITHRKGTMESAKMLYGVTMQESGISKVVSVHLEEMEKLEETLK</sequence>
<dbReference type="FunFam" id="3.40.50.300:FF:000984">
    <property type="entry name" value="Chromosome partition protein Smc"/>
    <property type="match status" value="1"/>
</dbReference>
<evidence type="ECO:0000313" key="11">
    <source>
        <dbReference type="Proteomes" id="UP000191200"/>
    </source>
</evidence>
<accession>A0A1J0A3S0</accession>
<name>A0A1J0A3S0_9ENTE</name>
<dbReference type="PIRSF" id="PIRSF005719">
    <property type="entry name" value="SMC"/>
    <property type="match status" value="1"/>
</dbReference>
<evidence type="ECO:0000256" key="2">
    <source>
        <dbReference type="ARBA" id="ARBA00022490"/>
    </source>
</evidence>
<feature type="coiled-coil region" evidence="7">
    <location>
        <begin position="997"/>
        <end position="1034"/>
    </location>
</feature>
<feature type="domain" description="SMC hinge" evidence="9">
    <location>
        <begin position="520"/>
        <end position="639"/>
    </location>
</feature>
<dbReference type="InterPro" id="IPR027417">
    <property type="entry name" value="P-loop_NTPase"/>
</dbReference>
<dbReference type="Gene3D" id="3.40.50.300">
    <property type="entry name" value="P-loop containing nucleotide triphosphate hydrolases"/>
    <property type="match status" value="2"/>
</dbReference>
<dbReference type="Pfam" id="PF06470">
    <property type="entry name" value="SMC_hinge"/>
    <property type="match status" value="1"/>
</dbReference>
<gene>
    <name evidence="7" type="primary">smc</name>
    <name evidence="10" type="ORF">BHY08_01290</name>
</gene>
<comment type="domain">
    <text evidence="7">Contains large globular domains required for ATP hydrolysis at each terminus and a third globular domain forming a flexible hinge near the middle of the molecule. These domains are separated by coiled-coil structures.</text>
</comment>
<dbReference type="InterPro" id="IPR011890">
    <property type="entry name" value="SMC_prok"/>
</dbReference>
<dbReference type="HAMAP" id="MF_01894">
    <property type="entry name" value="Smc_prok"/>
    <property type="match status" value="1"/>
</dbReference>
<dbReference type="Gene3D" id="1.20.1060.20">
    <property type="match status" value="1"/>
</dbReference>
<evidence type="ECO:0000256" key="4">
    <source>
        <dbReference type="ARBA" id="ARBA00022840"/>
    </source>
</evidence>
<dbReference type="InterPro" id="IPR010935">
    <property type="entry name" value="SMC_hinge"/>
</dbReference>
<dbReference type="GO" id="GO:0003677">
    <property type="term" value="F:DNA binding"/>
    <property type="evidence" value="ECO:0007669"/>
    <property type="project" value="UniProtKB-UniRule"/>
</dbReference>
<dbReference type="SMART" id="SM00968">
    <property type="entry name" value="SMC_hinge"/>
    <property type="match status" value="1"/>
</dbReference>
<evidence type="ECO:0000313" key="10">
    <source>
        <dbReference type="EMBL" id="APB30579.1"/>
    </source>
</evidence>
<dbReference type="STRING" id="519472.BHY08_01290"/>
<protein>
    <recommendedName>
        <fullName evidence="7">Chromosome partition protein Smc</fullName>
    </recommendedName>
</protein>
<dbReference type="KEGG" id="vte:BHY08_01290"/>
<feature type="coiled-coil region" evidence="7">
    <location>
        <begin position="207"/>
        <end position="501"/>
    </location>
</feature>
<comment type="subunit">
    <text evidence="7">Homodimer.</text>
</comment>
<reference evidence="10 11" key="1">
    <citation type="submission" date="2016-09" db="EMBL/GenBank/DDBJ databases">
        <title>Vagococcus teuberi sp. nov., isolated from the Malian artisanal sour milk fene.</title>
        <authorList>
            <person name="Wullschleger S."/>
            <person name="Seifert C."/>
            <person name="Baumgartner S."/>
            <person name="Lacroix C."/>
            <person name="Bonfoh B."/>
            <person name="Stevens M.J."/>
            <person name="Meile L."/>
        </authorList>
    </citation>
    <scope>NUCLEOTIDE SEQUENCE [LARGE SCALE GENOMIC DNA]</scope>
    <source>
        <strain evidence="10 11">DSM 21459</strain>
    </source>
</reference>
<keyword evidence="6 7" id="KW-0238">DNA-binding</keyword>
<dbReference type="Gene3D" id="6.10.140.1720">
    <property type="match status" value="1"/>
</dbReference>
<dbReference type="Gene3D" id="3.30.70.1620">
    <property type="match status" value="1"/>
</dbReference>
<keyword evidence="11" id="KW-1185">Reference proteome</keyword>
<proteinExistence type="inferred from homology"/>
<evidence type="ECO:0000256" key="7">
    <source>
        <dbReference type="HAMAP-Rule" id="MF_01894"/>
    </source>
</evidence>
<keyword evidence="3 7" id="KW-0547">Nucleotide-binding</keyword>
<evidence type="ECO:0000259" key="9">
    <source>
        <dbReference type="SMART" id="SM00968"/>
    </source>
</evidence>
<dbReference type="PANTHER" id="PTHR43977">
    <property type="entry name" value="STRUCTURAL MAINTENANCE OF CHROMOSOMES PROTEIN 3"/>
    <property type="match status" value="1"/>
</dbReference>
<comment type="similarity">
    <text evidence="7">Belongs to the SMC family.</text>
</comment>
<organism evidence="10 11">
    <name type="scientific">Vagococcus teuberi</name>
    <dbReference type="NCBI Taxonomy" id="519472"/>
    <lineage>
        <taxon>Bacteria</taxon>
        <taxon>Bacillati</taxon>
        <taxon>Bacillota</taxon>
        <taxon>Bacilli</taxon>
        <taxon>Lactobacillales</taxon>
        <taxon>Enterococcaceae</taxon>
        <taxon>Vagococcus</taxon>
    </lineage>
</organism>
<dbReference type="EMBL" id="CP017267">
    <property type="protein sequence ID" value="APB30579.1"/>
    <property type="molecule type" value="Genomic_DNA"/>
</dbReference>
<dbReference type="InterPro" id="IPR003395">
    <property type="entry name" value="RecF/RecN/SMC_N"/>
</dbReference>
<comment type="subcellular location">
    <subcellularLocation>
        <location evidence="1 7">Cytoplasm</location>
    </subcellularLocation>
</comment>
<feature type="binding site" evidence="7">
    <location>
        <begin position="34"/>
        <end position="41"/>
    </location>
    <ligand>
        <name>ATP</name>
        <dbReference type="ChEBI" id="CHEBI:30616"/>
    </ligand>
</feature>
<dbReference type="NCBIfam" id="TIGR02168">
    <property type="entry name" value="SMC_prok_B"/>
    <property type="match status" value="1"/>
</dbReference>
<dbReference type="SUPFAM" id="SSF75553">
    <property type="entry name" value="Smc hinge domain"/>
    <property type="match status" value="1"/>
</dbReference>
<evidence type="ECO:0000256" key="5">
    <source>
        <dbReference type="ARBA" id="ARBA00023054"/>
    </source>
</evidence>
<evidence type="ECO:0000256" key="1">
    <source>
        <dbReference type="ARBA" id="ARBA00004496"/>
    </source>
</evidence>
<evidence type="ECO:0000256" key="8">
    <source>
        <dbReference type="SAM" id="MobiDB-lite"/>
    </source>
</evidence>
<dbReference type="SUPFAM" id="SSF52540">
    <property type="entry name" value="P-loop containing nucleoside triphosphate hydrolases"/>
    <property type="match status" value="1"/>
</dbReference>
<keyword evidence="4 7" id="KW-0067">ATP-binding</keyword>
<feature type="region of interest" description="Disordered" evidence="8">
    <location>
        <begin position="844"/>
        <end position="894"/>
    </location>
</feature>
<evidence type="ECO:0000256" key="3">
    <source>
        <dbReference type="ARBA" id="ARBA00022741"/>
    </source>
</evidence>
<evidence type="ECO:0000256" key="6">
    <source>
        <dbReference type="ARBA" id="ARBA00023125"/>
    </source>
</evidence>
<keyword evidence="2 7" id="KW-0963">Cytoplasm</keyword>
<comment type="function">
    <text evidence="7">Required for chromosome condensation and partitioning.</text>
</comment>
<dbReference type="FunFam" id="3.40.50.300:FF:000901">
    <property type="entry name" value="Chromosome partition protein Smc"/>
    <property type="match status" value="1"/>
</dbReference>
<dbReference type="Proteomes" id="UP000191200">
    <property type="component" value="Chromosome"/>
</dbReference>
<dbReference type="InterPro" id="IPR036277">
    <property type="entry name" value="SMC_hinge_sf"/>
</dbReference>
<dbReference type="GO" id="GO:0016887">
    <property type="term" value="F:ATP hydrolysis activity"/>
    <property type="evidence" value="ECO:0007669"/>
    <property type="project" value="InterPro"/>
</dbReference>
<dbReference type="AlphaFoldDB" id="A0A1J0A3S0"/>
<dbReference type="GO" id="GO:0007062">
    <property type="term" value="P:sister chromatid cohesion"/>
    <property type="evidence" value="ECO:0007669"/>
    <property type="project" value="InterPro"/>
</dbReference>
<dbReference type="GO" id="GO:0006260">
    <property type="term" value="P:DNA replication"/>
    <property type="evidence" value="ECO:0007669"/>
    <property type="project" value="UniProtKB-UniRule"/>
</dbReference>
<dbReference type="GO" id="GO:0005694">
    <property type="term" value="C:chromosome"/>
    <property type="evidence" value="ECO:0007669"/>
    <property type="project" value="InterPro"/>
</dbReference>
<dbReference type="GO" id="GO:0005737">
    <property type="term" value="C:cytoplasm"/>
    <property type="evidence" value="ECO:0007669"/>
    <property type="project" value="UniProtKB-SubCell"/>
</dbReference>
<dbReference type="GO" id="GO:0005524">
    <property type="term" value="F:ATP binding"/>
    <property type="evidence" value="ECO:0007669"/>
    <property type="project" value="UniProtKB-UniRule"/>
</dbReference>
<feature type="compositionally biased region" description="Basic and acidic residues" evidence="8">
    <location>
        <begin position="858"/>
        <end position="869"/>
    </location>
</feature>
<dbReference type="GO" id="GO:0030261">
    <property type="term" value="P:chromosome condensation"/>
    <property type="evidence" value="ECO:0007669"/>
    <property type="project" value="InterPro"/>
</dbReference>
<dbReference type="GO" id="GO:0007059">
    <property type="term" value="P:chromosome segregation"/>
    <property type="evidence" value="ECO:0007669"/>
    <property type="project" value="UniProtKB-UniRule"/>
</dbReference>
<dbReference type="Pfam" id="PF02463">
    <property type="entry name" value="SMC_N"/>
    <property type="match status" value="1"/>
</dbReference>
<keyword evidence="5 7" id="KW-0175">Coiled coil</keyword>